<dbReference type="InParanoid" id="A0A0G4E985"/>
<keyword evidence="2" id="KW-1185">Reference proteome</keyword>
<sequence>MGGSLIKEEGEQLQKPTLESIKSSISKLRTAVDQRFNTVNKNLAILEDHADVIHEDQLRTAKTLEEVHNLVVEGYDAGALASLQQQVAAMQAALQEIGSKVDRLLKQREYHFD</sequence>
<protein>
    <submittedName>
        <fullName evidence="1">Uncharacterized protein</fullName>
    </submittedName>
</protein>
<gene>
    <name evidence="1" type="ORF">Vbra_20090</name>
</gene>
<dbReference type="VEuPathDB" id="CryptoDB:Vbra_20090"/>
<accession>A0A0G4E985</accession>
<reference evidence="1 2" key="1">
    <citation type="submission" date="2014-11" db="EMBL/GenBank/DDBJ databases">
        <authorList>
            <person name="Zhu J."/>
            <person name="Qi W."/>
            <person name="Song R."/>
        </authorList>
    </citation>
    <scope>NUCLEOTIDE SEQUENCE [LARGE SCALE GENOMIC DNA]</scope>
</reference>
<dbReference type="EMBL" id="CDMY01000047">
    <property type="protein sequence ID" value="CEL92135.1"/>
    <property type="molecule type" value="Genomic_DNA"/>
</dbReference>
<proteinExistence type="predicted"/>
<organism evidence="1 2">
    <name type="scientific">Vitrella brassicaformis (strain CCMP3155)</name>
    <dbReference type="NCBI Taxonomy" id="1169540"/>
    <lineage>
        <taxon>Eukaryota</taxon>
        <taxon>Sar</taxon>
        <taxon>Alveolata</taxon>
        <taxon>Colpodellida</taxon>
        <taxon>Vitrellaceae</taxon>
        <taxon>Vitrella</taxon>
    </lineage>
</organism>
<evidence type="ECO:0000313" key="1">
    <source>
        <dbReference type="EMBL" id="CEL92135.1"/>
    </source>
</evidence>
<dbReference type="AlphaFoldDB" id="A0A0G4E985"/>
<name>A0A0G4E985_VITBC</name>
<evidence type="ECO:0000313" key="2">
    <source>
        <dbReference type="Proteomes" id="UP000041254"/>
    </source>
</evidence>
<dbReference type="Proteomes" id="UP000041254">
    <property type="component" value="Unassembled WGS sequence"/>
</dbReference>